<dbReference type="Pfam" id="PF14244">
    <property type="entry name" value="Retrotran_gag_3"/>
    <property type="match status" value="1"/>
</dbReference>
<dbReference type="AlphaFoldDB" id="A0AA39S6K8"/>
<dbReference type="PANTHER" id="PTHR37610">
    <property type="entry name" value="CCHC-TYPE DOMAIN-CONTAINING PROTEIN"/>
    <property type="match status" value="1"/>
</dbReference>
<dbReference type="InterPro" id="IPR029472">
    <property type="entry name" value="Copia-like_N"/>
</dbReference>
<accession>A0AA39S6K8</accession>
<evidence type="ECO:0000313" key="2">
    <source>
        <dbReference type="EMBL" id="KAK0583665.1"/>
    </source>
</evidence>
<protein>
    <recommendedName>
        <fullName evidence="1">Retrotransposon Copia-like N-terminal domain-containing protein</fullName>
    </recommendedName>
</protein>
<proteinExistence type="predicted"/>
<feature type="domain" description="Retrotransposon Copia-like N-terminal" evidence="1">
    <location>
        <begin position="15"/>
        <end position="50"/>
    </location>
</feature>
<evidence type="ECO:0000259" key="1">
    <source>
        <dbReference type="Pfam" id="PF14244"/>
    </source>
</evidence>
<reference evidence="2" key="1">
    <citation type="journal article" date="2022" name="Plant J.">
        <title>Strategies of tolerance reflected in two North American maple genomes.</title>
        <authorList>
            <person name="McEvoy S.L."/>
            <person name="Sezen U.U."/>
            <person name="Trouern-Trend A."/>
            <person name="McMahon S.M."/>
            <person name="Schaberg P.G."/>
            <person name="Yang J."/>
            <person name="Wegrzyn J.L."/>
            <person name="Swenson N.G."/>
        </authorList>
    </citation>
    <scope>NUCLEOTIDE SEQUENCE</scope>
    <source>
        <strain evidence="2">NS2018</strain>
    </source>
</reference>
<sequence length="152" mass="17673">MENSWKLDVSQPIQIILEGPNYVLWAQAMQSFLKGRKLWRYVTGDITKPTLAKSETDVTKNITTPTLATSETNDKYKERLDDWESKHHQIITWFRNTSIQSINLQFGRSDSAKSLWDFLAQRYTSSDLLHQYHLLRTLHQFIALTLIGCTSP</sequence>
<keyword evidence="3" id="KW-1185">Reference proteome</keyword>
<comment type="caution">
    <text evidence="2">The sequence shown here is derived from an EMBL/GenBank/DDBJ whole genome shotgun (WGS) entry which is preliminary data.</text>
</comment>
<name>A0AA39S6K8_ACESA</name>
<dbReference type="EMBL" id="JAUESC010000383">
    <property type="protein sequence ID" value="KAK0583665.1"/>
    <property type="molecule type" value="Genomic_DNA"/>
</dbReference>
<gene>
    <name evidence="2" type="ORF">LWI29_001237</name>
</gene>
<reference evidence="2" key="2">
    <citation type="submission" date="2023-06" db="EMBL/GenBank/DDBJ databases">
        <authorList>
            <person name="Swenson N.G."/>
            <person name="Wegrzyn J.L."/>
            <person name="Mcevoy S.L."/>
        </authorList>
    </citation>
    <scope>NUCLEOTIDE SEQUENCE</scope>
    <source>
        <strain evidence="2">NS2018</strain>
        <tissue evidence="2">Leaf</tissue>
    </source>
</reference>
<organism evidence="2 3">
    <name type="scientific">Acer saccharum</name>
    <name type="common">Sugar maple</name>
    <dbReference type="NCBI Taxonomy" id="4024"/>
    <lineage>
        <taxon>Eukaryota</taxon>
        <taxon>Viridiplantae</taxon>
        <taxon>Streptophyta</taxon>
        <taxon>Embryophyta</taxon>
        <taxon>Tracheophyta</taxon>
        <taxon>Spermatophyta</taxon>
        <taxon>Magnoliopsida</taxon>
        <taxon>eudicotyledons</taxon>
        <taxon>Gunneridae</taxon>
        <taxon>Pentapetalae</taxon>
        <taxon>rosids</taxon>
        <taxon>malvids</taxon>
        <taxon>Sapindales</taxon>
        <taxon>Sapindaceae</taxon>
        <taxon>Hippocastanoideae</taxon>
        <taxon>Acereae</taxon>
        <taxon>Acer</taxon>
    </lineage>
</organism>
<dbReference type="PANTHER" id="PTHR37610:SF80">
    <property type="entry name" value="RETROTRANSPOSON GAG DOMAIN-CONTAINING PROTEIN"/>
    <property type="match status" value="1"/>
</dbReference>
<evidence type="ECO:0000313" key="3">
    <source>
        <dbReference type="Proteomes" id="UP001168877"/>
    </source>
</evidence>
<dbReference type="Proteomes" id="UP001168877">
    <property type="component" value="Unassembled WGS sequence"/>
</dbReference>